<dbReference type="OrthoDB" id="126358at2759"/>
<keyword evidence="2" id="KW-1185">Reference proteome</keyword>
<dbReference type="AlphaFoldDB" id="A0A2R6WLW4"/>
<dbReference type="EMBL" id="KZ772748">
    <property type="protein sequence ID" value="PTQ34837.1"/>
    <property type="molecule type" value="Genomic_DNA"/>
</dbReference>
<name>A0A2R6WLW4_MARPO</name>
<evidence type="ECO:0000313" key="1">
    <source>
        <dbReference type="EMBL" id="PTQ34837.1"/>
    </source>
</evidence>
<evidence type="ECO:0000313" key="2">
    <source>
        <dbReference type="Proteomes" id="UP000244005"/>
    </source>
</evidence>
<organism evidence="1 2">
    <name type="scientific">Marchantia polymorpha</name>
    <name type="common">Common liverwort</name>
    <name type="synonym">Marchantia aquatica</name>
    <dbReference type="NCBI Taxonomy" id="3197"/>
    <lineage>
        <taxon>Eukaryota</taxon>
        <taxon>Viridiplantae</taxon>
        <taxon>Streptophyta</taxon>
        <taxon>Embryophyta</taxon>
        <taxon>Marchantiophyta</taxon>
        <taxon>Marchantiopsida</taxon>
        <taxon>Marchantiidae</taxon>
        <taxon>Marchantiales</taxon>
        <taxon>Marchantiaceae</taxon>
        <taxon>Marchantia</taxon>
    </lineage>
</organism>
<gene>
    <name evidence="1" type="ORF">MARPO_0076s0071</name>
</gene>
<protein>
    <submittedName>
        <fullName evidence="1">Uncharacterized protein</fullName>
    </submittedName>
</protein>
<dbReference type="Proteomes" id="UP000244005">
    <property type="component" value="Unassembled WGS sequence"/>
</dbReference>
<dbReference type="Gramene" id="Mp7g07230.1">
    <property type="protein sequence ID" value="Mp7g07230.1.cds"/>
    <property type="gene ID" value="Mp7g07230"/>
</dbReference>
<accession>A0A2R6WLW4</accession>
<sequence>MISMHSLKIARRGSSKMTFLVLIYDEFPCSHRRPRQYILEQKMIWTKPWTKYLIKMNSMNHRVISFFRWTQYVKLEFPRVRLSRTAKDDYDACIRLDIQLSRDDLTNEESDHYNMDKTMQLSATIDQRRTMSTFVKDLMLQNLTLPTSPGTSIMCFSMMSAARAKVLTRYADFVRFTTFDFV</sequence>
<reference evidence="2" key="1">
    <citation type="journal article" date="2017" name="Cell">
        <title>Insights into land plant evolution garnered from the Marchantia polymorpha genome.</title>
        <authorList>
            <person name="Bowman J.L."/>
            <person name="Kohchi T."/>
            <person name="Yamato K.T."/>
            <person name="Jenkins J."/>
            <person name="Shu S."/>
            <person name="Ishizaki K."/>
            <person name="Yamaoka S."/>
            <person name="Nishihama R."/>
            <person name="Nakamura Y."/>
            <person name="Berger F."/>
            <person name="Adam C."/>
            <person name="Aki S.S."/>
            <person name="Althoff F."/>
            <person name="Araki T."/>
            <person name="Arteaga-Vazquez M.A."/>
            <person name="Balasubrmanian S."/>
            <person name="Barry K."/>
            <person name="Bauer D."/>
            <person name="Boehm C.R."/>
            <person name="Briginshaw L."/>
            <person name="Caballero-Perez J."/>
            <person name="Catarino B."/>
            <person name="Chen F."/>
            <person name="Chiyoda S."/>
            <person name="Chovatia M."/>
            <person name="Davies K.M."/>
            <person name="Delmans M."/>
            <person name="Demura T."/>
            <person name="Dierschke T."/>
            <person name="Dolan L."/>
            <person name="Dorantes-Acosta A.E."/>
            <person name="Eklund D.M."/>
            <person name="Florent S.N."/>
            <person name="Flores-Sandoval E."/>
            <person name="Fujiyama A."/>
            <person name="Fukuzawa H."/>
            <person name="Galik B."/>
            <person name="Grimanelli D."/>
            <person name="Grimwood J."/>
            <person name="Grossniklaus U."/>
            <person name="Hamada T."/>
            <person name="Haseloff J."/>
            <person name="Hetherington A.J."/>
            <person name="Higo A."/>
            <person name="Hirakawa Y."/>
            <person name="Hundley H.N."/>
            <person name="Ikeda Y."/>
            <person name="Inoue K."/>
            <person name="Inoue S.I."/>
            <person name="Ishida S."/>
            <person name="Jia Q."/>
            <person name="Kakita M."/>
            <person name="Kanazawa T."/>
            <person name="Kawai Y."/>
            <person name="Kawashima T."/>
            <person name="Kennedy M."/>
            <person name="Kinose K."/>
            <person name="Kinoshita T."/>
            <person name="Kohara Y."/>
            <person name="Koide E."/>
            <person name="Komatsu K."/>
            <person name="Kopischke S."/>
            <person name="Kubo M."/>
            <person name="Kyozuka J."/>
            <person name="Lagercrantz U."/>
            <person name="Lin S.S."/>
            <person name="Lindquist E."/>
            <person name="Lipzen A.M."/>
            <person name="Lu C.W."/>
            <person name="De Luna E."/>
            <person name="Martienssen R.A."/>
            <person name="Minamino N."/>
            <person name="Mizutani M."/>
            <person name="Mizutani M."/>
            <person name="Mochizuki N."/>
            <person name="Monte I."/>
            <person name="Mosher R."/>
            <person name="Nagasaki H."/>
            <person name="Nakagami H."/>
            <person name="Naramoto S."/>
            <person name="Nishitani K."/>
            <person name="Ohtani M."/>
            <person name="Okamoto T."/>
            <person name="Okumura M."/>
            <person name="Phillips J."/>
            <person name="Pollak B."/>
            <person name="Reinders A."/>
            <person name="Rovekamp M."/>
            <person name="Sano R."/>
            <person name="Sawa S."/>
            <person name="Schmid M.W."/>
            <person name="Shirakawa M."/>
            <person name="Solano R."/>
            <person name="Spunde A."/>
            <person name="Suetsugu N."/>
            <person name="Sugano S."/>
            <person name="Sugiyama A."/>
            <person name="Sun R."/>
            <person name="Suzuki Y."/>
            <person name="Takenaka M."/>
            <person name="Takezawa D."/>
            <person name="Tomogane H."/>
            <person name="Tsuzuki M."/>
            <person name="Ueda T."/>
            <person name="Umeda M."/>
            <person name="Ward J.M."/>
            <person name="Watanabe Y."/>
            <person name="Yazaki K."/>
            <person name="Yokoyama R."/>
            <person name="Yoshitake Y."/>
            <person name="Yotsui I."/>
            <person name="Zachgo S."/>
            <person name="Schmutz J."/>
        </authorList>
    </citation>
    <scope>NUCLEOTIDE SEQUENCE [LARGE SCALE GENOMIC DNA]</scope>
    <source>
        <strain evidence="2">Tak-1</strain>
    </source>
</reference>
<proteinExistence type="predicted"/>